<comment type="caution">
    <text evidence="1">The sequence shown here is derived from an EMBL/GenBank/DDBJ whole genome shotgun (WGS) entry which is preliminary data.</text>
</comment>
<evidence type="ECO:0000313" key="2">
    <source>
        <dbReference type="Proteomes" id="UP000625711"/>
    </source>
</evidence>
<organism evidence="1 2">
    <name type="scientific">Rhynchophorus ferrugineus</name>
    <name type="common">Red palm weevil</name>
    <name type="synonym">Curculio ferrugineus</name>
    <dbReference type="NCBI Taxonomy" id="354439"/>
    <lineage>
        <taxon>Eukaryota</taxon>
        <taxon>Metazoa</taxon>
        <taxon>Ecdysozoa</taxon>
        <taxon>Arthropoda</taxon>
        <taxon>Hexapoda</taxon>
        <taxon>Insecta</taxon>
        <taxon>Pterygota</taxon>
        <taxon>Neoptera</taxon>
        <taxon>Endopterygota</taxon>
        <taxon>Coleoptera</taxon>
        <taxon>Polyphaga</taxon>
        <taxon>Cucujiformia</taxon>
        <taxon>Curculionidae</taxon>
        <taxon>Dryophthorinae</taxon>
        <taxon>Rhynchophorus</taxon>
    </lineage>
</organism>
<dbReference type="Proteomes" id="UP000625711">
    <property type="component" value="Unassembled WGS sequence"/>
</dbReference>
<accession>A0A834IDR4</accession>
<dbReference type="AlphaFoldDB" id="A0A834IDR4"/>
<name>A0A834IDR4_RHYFE</name>
<protein>
    <submittedName>
        <fullName evidence="1">Uncharacterized protein</fullName>
    </submittedName>
</protein>
<sequence>MLNTRLSSSNFLPHRNCYCESIPPRFLGQYVGTPFNFLYDFPILNGTILSPRRFTPTPTPRLIYPVDLRVNKRQQCTKRIPHGLRSHPSEESLPNYHTSPSFMKLATINKLTAPAPSAGGGCKTDGPSQCLW</sequence>
<dbReference type="EMBL" id="JAACXV010000383">
    <property type="protein sequence ID" value="KAF7278889.1"/>
    <property type="molecule type" value="Genomic_DNA"/>
</dbReference>
<reference evidence="1" key="1">
    <citation type="submission" date="2020-08" db="EMBL/GenBank/DDBJ databases">
        <title>Genome sequencing and assembly of the red palm weevil Rhynchophorus ferrugineus.</title>
        <authorList>
            <person name="Dias G.B."/>
            <person name="Bergman C.M."/>
            <person name="Manee M."/>
        </authorList>
    </citation>
    <scope>NUCLEOTIDE SEQUENCE</scope>
    <source>
        <strain evidence="1">AA-2017</strain>
        <tissue evidence="1">Whole larva</tissue>
    </source>
</reference>
<evidence type="ECO:0000313" key="1">
    <source>
        <dbReference type="EMBL" id="KAF7278889.1"/>
    </source>
</evidence>
<proteinExistence type="predicted"/>
<gene>
    <name evidence="1" type="ORF">GWI33_007895</name>
</gene>
<keyword evidence="2" id="KW-1185">Reference proteome</keyword>